<dbReference type="AlphaFoldDB" id="A0A679JPJ9"/>
<geneLocation type="plasmid" evidence="1">
    <name>1</name>
</geneLocation>
<dbReference type="EMBL" id="LR743510">
    <property type="protein sequence ID" value="CAA2137021.1"/>
    <property type="molecule type" value="Genomic_DNA"/>
</dbReference>
<accession>A0A679JPJ9</accession>
<organism evidence="1">
    <name type="scientific">Methylobacterium bullatum</name>
    <dbReference type="NCBI Taxonomy" id="570505"/>
    <lineage>
        <taxon>Bacteria</taxon>
        <taxon>Pseudomonadati</taxon>
        <taxon>Pseudomonadota</taxon>
        <taxon>Alphaproteobacteria</taxon>
        <taxon>Hyphomicrobiales</taxon>
        <taxon>Methylobacteriaceae</taxon>
        <taxon>Methylobacterium</taxon>
    </lineage>
</organism>
<protein>
    <submittedName>
        <fullName evidence="1">Uncharacterized protein</fullName>
    </submittedName>
</protein>
<sequence length="161" mass="17122">MAYACVDLNRLHRALMLTAILIPAVGCPEAWAANALERALERLQPCQGLKVDIGLTTLGVDKLERLSVEEIAIVVKGNAADASVLGSLACKTSDAALKKGDASARFRVKAHMDLSTCAVSEQQTEILSTGGTFGGLVDLFRNRIKRTIEDGLAGELGKLCR</sequence>
<proteinExistence type="predicted"/>
<evidence type="ECO:0000313" key="1">
    <source>
        <dbReference type="EMBL" id="CAA2137021.1"/>
    </source>
</evidence>
<name>A0A679JPJ9_9HYPH</name>
<keyword evidence="1" id="KW-0614">Plasmid</keyword>
<gene>
    <name evidence="1" type="ORF">MBLL_00453</name>
</gene>
<reference evidence="1" key="1">
    <citation type="submission" date="2019-12" db="EMBL/GenBank/DDBJ databases">
        <authorList>
            <person name="Cremers G."/>
        </authorList>
    </citation>
    <scope>NUCLEOTIDE SEQUENCE</scope>
    <source>
        <strain evidence="1">Mbul2</strain>
        <plasmid evidence="1">1</plasmid>
    </source>
</reference>